<reference evidence="2" key="1">
    <citation type="submission" date="2017-01" db="EMBL/GenBank/DDBJ databases">
        <authorList>
            <person name="Varghese N."/>
            <person name="Submissions S."/>
        </authorList>
    </citation>
    <scope>NUCLEOTIDE SEQUENCE [LARGE SCALE GENOMIC DNA]</scope>
    <source>
        <strain evidence="2">DSM 46698</strain>
    </source>
</reference>
<gene>
    <name evidence="1" type="ORF">SAMN05421761_108132</name>
</gene>
<accession>A0A1N7N3M2</accession>
<dbReference type="AlphaFoldDB" id="A0A1N7N3M2"/>
<proteinExistence type="predicted"/>
<dbReference type="STRING" id="529505.SAMN05421761_108132"/>
<organism evidence="1 2">
    <name type="scientific">Belliella pelovolcani</name>
    <dbReference type="NCBI Taxonomy" id="529505"/>
    <lineage>
        <taxon>Bacteria</taxon>
        <taxon>Pseudomonadati</taxon>
        <taxon>Bacteroidota</taxon>
        <taxon>Cytophagia</taxon>
        <taxon>Cytophagales</taxon>
        <taxon>Cyclobacteriaceae</taxon>
        <taxon>Belliella</taxon>
    </lineage>
</organism>
<dbReference type="EMBL" id="FTOP01000008">
    <property type="protein sequence ID" value="SIS92967.1"/>
    <property type="molecule type" value="Genomic_DNA"/>
</dbReference>
<dbReference type="Proteomes" id="UP000186026">
    <property type="component" value="Unassembled WGS sequence"/>
</dbReference>
<name>A0A1N7N3M2_9BACT</name>
<evidence type="ECO:0000313" key="1">
    <source>
        <dbReference type="EMBL" id="SIS92967.1"/>
    </source>
</evidence>
<protein>
    <submittedName>
        <fullName evidence="1">Uncharacterized protein</fullName>
    </submittedName>
</protein>
<sequence length="224" mass="26139">MLAEIIEKLETTTKLKHDLFNQLVMYFDNLEKTCREVASELENAGNIKNMPIRVEKVNDYEFLFRIGGDVLIFMMQSNIVRIPDEAYISKTKYLKNDVSLRYFGQVLIYNFLADTITYGRLEDPGYLISRVLLNRENKFFLEGDRKIVFGFPELKENIVSKEKNRQLIEGLILSALNNDLIAPNFHDIMMINYHQKLEHTSSMGNPQKIGFDMFAKNRETPNPQ</sequence>
<dbReference type="RefSeq" id="WP_076501282.1">
    <property type="nucleotide sequence ID" value="NZ_FTOP01000008.1"/>
</dbReference>
<evidence type="ECO:0000313" key="2">
    <source>
        <dbReference type="Proteomes" id="UP000186026"/>
    </source>
</evidence>
<keyword evidence="2" id="KW-1185">Reference proteome</keyword>
<dbReference type="OrthoDB" id="1003648at2"/>